<keyword evidence="3" id="KW-0479">Metal-binding</keyword>
<dbReference type="InterPro" id="IPR006127">
    <property type="entry name" value="ZnuA-like"/>
</dbReference>
<dbReference type="PANTHER" id="PTHR42953:SF1">
    <property type="entry name" value="METAL-BINDING PROTEIN HI_0362-RELATED"/>
    <property type="match status" value="1"/>
</dbReference>
<dbReference type="InterPro" id="IPR050492">
    <property type="entry name" value="Bact_metal-bind_prot9"/>
</dbReference>
<dbReference type="OrthoDB" id="9810636at2"/>
<dbReference type="Proteomes" id="UP000195437">
    <property type="component" value="Chromosome"/>
</dbReference>
<evidence type="ECO:0000256" key="2">
    <source>
        <dbReference type="ARBA" id="ARBA00022448"/>
    </source>
</evidence>
<dbReference type="PRINTS" id="PR00690">
    <property type="entry name" value="ADHESNFAMILY"/>
</dbReference>
<feature type="signal peptide" evidence="7">
    <location>
        <begin position="1"/>
        <end position="21"/>
    </location>
</feature>
<keyword evidence="2 5" id="KW-0813">Transport</keyword>
<dbReference type="InterPro" id="IPR006129">
    <property type="entry name" value="AdhesinB"/>
</dbReference>
<comment type="subcellular location">
    <subcellularLocation>
        <location evidence="1">Cell envelope</location>
    </subcellularLocation>
</comment>
<dbReference type="Gene3D" id="3.40.50.1980">
    <property type="entry name" value="Nitrogenase molybdenum iron protein domain"/>
    <property type="match status" value="2"/>
</dbReference>
<accession>A0A1Y0ISS2</accession>
<protein>
    <submittedName>
        <fullName evidence="8">Manganese transporter</fullName>
    </submittedName>
</protein>
<dbReference type="GO" id="GO:0030313">
    <property type="term" value="C:cell envelope"/>
    <property type="evidence" value="ECO:0007669"/>
    <property type="project" value="UniProtKB-SubCell"/>
</dbReference>
<dbReference type="GO" id="GO:0007155">
    <property type="term" value="P:cell adhesion"/>
    <property type="evidence" value="ECO:0007669"/>
    <property type="project" value="InterPro"/>
</dbReference>
<evidence type="ECO:0000256" key="3">
    <source>
        <dbReference type="ARBA" id="ARBA00022723"/>
    </source>
</evidence>
<keyword evidence="6" id="KW-0175">Coiled coil</keyword>
<comment type="similarity">
    <text evidence="5">Belongs to the bacterial solute-binding protein 9 family.</text>
</comment>
<sequence length="310" mass="33498">MTKRFLHITTLFVLMISVVLTGCGTEPAANDSGKLQVTATTGMIADLAQRVGGEHVEVSALMGPGIDPHLYKASQGDIQKLQQADIVLYNGLHLEGKMQEVFEQIGKQKPVVAVTDQFAESSLIASGVGGGTHDPHVWFDVKLWSGALDRIEAELIKNDAAHQADFEKNADAYREELAELDQYAREQLAQIPREGRVLVTAHDAFGYFGKAYDLEVVGLQGLSTDSEYGLKDVQNLVNLLVERKIKAVFVESSVPKKAIESVVKGAKAKGHDVKIGGELFSDAMGSAGTPEGTYPGMVRHNVDTIVKALK</sequence>
<dbReference type="PANTHER" id="PTHR42953">
    <property type="entry name" value="HIGH-AFFINITY ZINC UPTAKE SYSTEM PROTEIN ZNUA-RELATED"/>
    <property type="match status" value="1"/>
</dbReference>
<gene>
    <name evidence="8" type="ORF">CBW65_22750</name>
</gene>
<dbReference type="AlphaFoldDB" id="A0A1Y0ISS2"/>
<dbReference type="EMBL" id="CP021434">
    <property type="protein sequence ID" value="ARU63507.1"/>
    <property type="molecule type" value="Genomic_DNA"/>
</dbReference>
<proteinExistence type="inferred from homology"/>
<evidence type="ECO:0000256" key="7">
    <source>
        <dbReference type="SAM" id="SignalP"/>
    </source>
</evidence>
<evidence type="ECO:0000313" key="9">
    <source>
        <dbReference type="Proteomes" id="UP000195437"/>
    </source>
</evidence>
<evidence type="ECO:0000256" key="1">
    <source>
        <dbReference type="ARBA" id="ARBA00004196"/>
    </source>
</evidence>
<dbReference type="Pfam" id="PF01297">
    <property type="entry name" value="ZnuA"/>
    <property type="match status" value="1"/>
</dbReference>
<dbReference type="RefSeq" id="WP_087458843.1">
    <property type="nucleotide sequence ID" value="NZ_CP021434.1"/>
</dbReference>
<dbReference type="SUPFAM" id="SSF53807">
    <property type="entry name" value="Helical backbone' metal receptor"/>
    <property type="match status" value="1"/>
</dbReference>
<dbReference type="CDD" id="cd01016">
    <property type="entry name" value="TroA"/>
    <property type="match status" value="1"/>
</dbReference>
<organism evidence="8 9">
    <name type="scientific">Tumebacillus avium</name>
    <dbReference type="NCBI Taxonomy" id="1903704"/>
    <lineage>
        <taxon>Bacteria</taxon>
        <taxon>Bacillati</taxon>
        <taxon>Bacillota</taxon>
        <taxon>Bacilli</taxon>
        <taxon>Bacillales</taxon>
        <taxon>Alicyclobacillaceae</taxon>
        <taxon>Tumebacillus</taxon>
    </lineage>
</organism>
<keyword evidence="9" id="KW-1185">Reference proteome</keyword>
<dbReference type="PROSITE" id="PS51257">
    <property type="entry name" value="PROKAR_LIPOPROTEIN"/>
    <property type="match status" value="1"/>
</dbReference>
<feature type="chain" id="PRO_5039004053" evidence="7">
    <location>
        <begin position="22"/>
        <end position="310"/>
    </location>
</feature>
<evidence type="ECO:0000256" key="6">
    <source>
        <dbReference type="SAM" id="Coils"/>
    </source>
</evidence>
<dbReference type="KEGG" id="tum:CBW65_22750"/>
<feature type="coiled-coil region" evidence="6">
    <location>
        <begin position="163"/>
        <end position="190"/>
    </location>
</feature>
<reference evidence="9" key="1">
    <citation type="submission" date="2017-05" db="EMBL/GenBank/DDBJ databases">
        <authorList>
            <person name="Sung H."/>
        </authorList>
    </citation>
    <scope>NUCLEOTIDE SEQUENCE [LARGE SCALE GENOMIC DNA]</scope>
    <source>
        <strain evidence="9">AR23208</strain>
    </source>
</reference>
<keyword evidence="4 7" id="KW-0732">Signal</keyword>
<evidence type="ECO:0000313" key="8">
    <source>
        <dbReference type="EMBL" id="ARU63507.1"/>
    </source>
</evidence>
<evidence type="ECO:0000256" key="5">
    <source>
        <dbReference type="RuleBase" id="RU003512"/>
    </source>
</evidence>
<dbReference type="GO" id="GO:0046872">
    <property type="term" value="F:metal ion binding"/>
    <property type="evidence" value="ECO:0007669"/>
    <property type="project" value="UniProtKB-KW"/>
</dbReference>
<dbReference type="InterPro" id="IPR006128">
    <property type="entry name" value="Lipoprotein_PsaA-like"/>
</dbReference>
<dbReference type="GO" id="GO:0030001">
    <property type="term" value="P:metal ion transport"/>
    <property type="evidence" value="ECO:0007669"/>
    <property type="project" value="InterPro"/>
</dbReference>
<name>A0A1Y0ISS2_9BACL</name>
<dbReference type="PRINTS" id="PR00691">
    <property type="entry name" value="ADHESINB"/>
</dbReference>
<evidence type="ECO:0000256" key="4">
    <source>
        <dbReference type="ARBA" id="ARBA00022729"/>
    </source>
</evidence>